<evidence type="ECO:0000256" key="8">
    <source>
        <dbReference type="ARBA" id="ARBA00023011"/>
    </source>
</evidence>
<dbReference type="Proteomes" id="UP000008370">
    <property type="component" value="Unassembled WGS sequence"/>
</dbReference>
<dbReference type="FunCoup" id="K5V676">
    <property type="interactions" value="157"/>
</dbReference>
<dbReference type="STRING" id="650164.K5V676"/>
<keyword evidence="3" id="KW-0444">Lipid biosynthesis</keyword>
<feature type="transmembrane region" description="Helical" evidence="13">
    <location>
        <begin position="20"/>
        <end position="40"/>
    </location>
</feature>
<dbReference type="GeneID" id="18912576"/>
<feature type="transmembrane region" description="Helical" evidence="13">
    <location>
        <begin position="89"/>
        <end position="107"/>
    </location>
</feature>
<evidence type="ECO:0000256" key="4">
    <source>
        <dbReference type="ARBA" id="ARBA00022692"/>
    </source>
</evidence>
<dbReference type="EMBL" id="JH930470">
    <property type="protein sequence ID" value="EKM58206.1"/>
    <property type="molecule type" value="Genomic_DNA"/>
</dbReference>
<comment type="similarity">
    <text evidence="2">Belongs to the ERG28 family.</text>
</comment>
<keyword evidence="11" id="KW-1207">Sterol metabolism</keyword>
<dbReference type="PANTHER" id="PTHR15451:SF19">
    <property type="entry name" value="ERGOSTEROL BIOSYNTHETIC PROTEIN 28 HOMOLOG"/>
    <property type="match status" value="1"/>
</dbReference>
<keyword evidence="6" id="KW-0752">Steroid biosynthesis</keyword>
<keyword evidence="15" id="KW-1185">Reference proteome</keyword>
<keyword evidence="4 13" id="KW-0812">Transmembrane</keyword>
<evidence type="ECO:0000256" key="12">
    <source>
        <dbReference type="ARBA" id="ARBA00023221"/>
    </source>
</evidence>
<dbReference type="RefSeq" id="XP_007393529.1">
    <property type="nucleotide sequence ID" value="XM_007393467.1"/>
</dbReference>
<evidence type="ECO:0000313" key="14">
    <source>
        <dbReference type="EMBL" id="EKM58206.1"/>
    </source>
</evidence>
<accession>K5V676</accession>
<dbReference type="Pfam" id="PF03694">
    <property type="entry name" value="Erg28"/>
    <property type="match status" value="1"/>
</dbReference>
<evidence type="ECO:0000256" key="3">
    <source>
        <dbReference type="ARBA" id="ARBA00022516"/>
    </source>
</evidence>
<evidence type="ECO:0000256" key="13">
    <source>
        <dbReference type="SAM" id="Phobius"/>
    </source>
</evidence>
<organism evidence="14 15">
    <name type="scientific">Phanerochaete carnosa (strain HHB-10118-sp)</name>
    <name type="common">White-rot fungus</name>
    <name type="synonym">Peniophora carnosa</name>
    <dbReference type="NCBI Taxonomy" id="650164"/>
    <lineage>
        <taxon>Eukaryota</taxon>
        <taxon>Fungi</taxon>
        <taxon>Dikarya</taxon>
        <taxon>Basidiomycota</taxon>
        <taxon>Agaricomycotina</taxon>
        <taxon>Agaricomycetes</taxon>
        <taxon>Polyporales</taxon>
        <taxon>Phanerochaetaceae</taxon>
        <taxon>Phanerochaete</taxon>
    </lineage>
</organism>
<gene>
    <name evidence="14" type="ORF">PHACADRAFT_207040</name>
</gene>
<evidence type="ECO:0000256" key="6">
    <source>
        <dbReference type="ARBA" id="ARBA00022955"/>
    </source>
</evidence>
<keyword evidence="7 13" id="KW-1133">Transmembrane helix</keyword>
<dbReference type="KEGG" id="pco:PHACADRAFT_207040"/>
<evidence type="ECO:0008006" key="16">
    <source>
        <dbReference type="Google" id="ProtNLM"/>
    </source>
</evidence>
<name>K5V676_PHACS</name>
<proteinExistence type="inferred from homology"/>
<dbReference type="GO" id="GO:0016126">
    <property type="term" value="P:sterol biosynthetic process"/>
    <property type="evidence" value="ECO:0007669"/>
    <property type="project" value="UniProtKB-KW"/>
</dbReference>
<dbReference type="GO" id="GO:0030674">
    <property type="term" value="F:protein-macromolecule adaptor activity"/>
    <property type="evidence" value="ECO:0007669"/>
    <property type="project" value="TreeGrafter"/>
</dbReference>
<dbReference type="AlphaFoldDB" id="K5V676"/>
<keyword evidence="10 13" id="KW-0472">Membrane</keyword>
<feature type="transmembrane region" description="Helical" evidence="13">
    <location>
        <begin position="60"/>
        <end position="77"/>
    </location>
</feature>
<evidence type="ECO:0000256" key="10">
    <source>
        <dbReference type="ARBA" id="ARBA00023136"/>
    </source>
</evidence>
<keyword evidence="8" id="KW-0756">Sterol biosynthesis</keyword>
<dbReference type="InterPro" id="IPR005352">
    <property type="entry name" value="Erg28"/>
</dbReference>
<dbReference type="HOGENOM" id="CLU_114589_0_0_1"/>
<dbReference type="OrthoDB" id="6485510at2759"/>
<evidence type="ECO:0000256" key="2">
    <source>
        <dbReference type="ARBA" id="ARBA00005377"/>
    </source>
</evidence>
<keyword evidence="12" id="KW-0753">Steroid metabolism</keyword>
<evidence type="ECO:0000256" key="5">
    <source>
        <dbReference type="ARBA" id="ARBA00022824"/>
    </source>
</evidence>
<protein>
    <recommendedName>
        <fullName evidence="16">Erg28-like protein</fullName>
    </recommendedName>
</protein>
<reference evidence="14 15" key="1">
    <citation type="journal article" date="2012" name="BMC Genomics">
        <title>Comparative genomics of the white-rot fungi, Phanerochaete carnosa and P. chrysosporium, to elucidate the genetic basis of the distinct wood types they colonize.</title>
        <authorList>
            <person name="Suzuki H."/>
            <person name="MacDonald J."/>
            <person name="Syed K."/>
            <person name="Salamov A."/>
            <person name="Hori C."/>
            <person name="Aerts A."/>
            <person name="Henrissat B."/>
            <person name="Wiebenga A."/>
            <person name="vanKuyk P.A."/>
            <person name="Barry K."/>
            <person name="Lindquist E."/>
            <person name="LaButti K."/>
            <person name="Lapidus A."/>
            <person name="Lucas S."/>
            <person name="Coutinho P."/>
            <person name="Gong Y."/>
            <person name="Samejima M."/>
            <person name="Mahadevan R."/>
            <person name="Abou-Zaid M."/>
            <person name="de Vries R.P."/>
            <person name="Igarashi K."/>
            <person name="Yadav J.S."/>
            <person name="Grigoriev I.V."/>
            <person name="Master E.R."/>
        </authorList>
    </citation>
    <scope>NUCLEOTIDE SEQUENCE [LARGE SCALE GENOMIC DNA]</scope>
    <source>
        <strain evidence="14 15">HHB-10118-sp</strain>
    </source>
</reference>
<evidence type="ECO:0000256" key="7">
    <source>
        <dbReference type="ARBA" id="ARBA00022989"/>
    </source>
</evidence>
<comment type="subcellular location">
    <subcellularLocation>
        <location evidence="1">Endoplasmic reticulum membrane</location>
        <topology evidence="1">Multi-pass membrane protein</topology>
    </subcellularLocation>
</comment>
<evidence type="ECO:0000256" key="11">
    <source>
        <dbReference type="ARBA" id="ARBA00023166"/>
    </source>
</evidence>
<keyword evidence="9" id="KW-0443">Lipid metabolism</keyword>
<dbReference type="InParanoid" id="K5V676"/>
<sequence>MSSSLTDALRSYIPQGDGLLPKWMLLVAVTALFNTLQNFVTTKFTRRLYSSTPNVTPLQARTFGTWTLLSAVVRAYAAYNIHDKTIYDMALLSFLIAFGHFASEVLVYRTAKLPGPVFSPVVVSSLSLFWMIRHYEHYVKA</sequence>
<evidence type="ECO:0000313" key="15">
    <source>
        <dbReference type="Proteomes" id="UP000008370"/>
    </source>
</evidence>
<feature type="transmembrane region" description="Helical" evidence="13">
    <location>
        <begin position="113"/>
        <end position="132"/>
    </location>
</feature>
<evidence type="ECO:0000256" key="9">
    <source>
        <dbReference type="ARBA" id="ARBA00023098"/>
    </source>
</evidence>
<dbReference type="PANTHER" id="PTHR15451">
    <property type="entry name" value="ERGOSTEROL BIOSYNTHETIC PROTEIN 28-RELATED"/>
    <property type="match status" value="1"/>
</dbReference>
<evidence type="ECO:0000256" key="1">
    <source>
        <dbReference type="ARBA" id="ARBA00004477"/>
    </source>
</evidence>
<keyword evidence="5" id="KW-0256">Endoplasmic reticulum</keyword>
<dbReference type="GO" id="GO:0005789">
    <property type="term" value="C:endoplasmic reticulum membrane"/>
    <property type="evidence" value="ECO:0007669"/>
    <property type="project" value="UniProtKB-SubCell"/>
</dbReference>